<keyword evidence="3" id="KW-1185">Reference proteome</keyword>
<comment type="caution">
    <text evidence="2">The sequence shown here is derived from an EMBL/GenBank/DDBJ whole genome shotgun (WGS) entry which is preliminary data.</text>
</comment>
<protein>
    <recommendedName>
        <fullName evidence="4">SWIM-type domain-containing protein</fullName>
    </recommendedName>
</protein>
<gene>
    <name evidence="2" type="ORF">APZ42_033940</name>
</gene>
<sequence>METEDWPMPTIGLACLIHLRKLQSSHEYFWNMVKKEIPEIASSKKLLICTDQEAAIVNSIEKIFPNIPRARCHIYAWIDQKMKLRSLGISSRLELAKYRSHFYELLHQKSYIEYCAVSRSFQRNCMNTVNDASRRSAKKYLPSLSTMQREKLMIKKKYSGSRTKVLECYCPDWCKKFVNCCHIMAAMMSIGYKHRTSNRIPNGTRMRSNMNKKADSHSGTKSNRRVLKSKGNTRIHLPSNDQRKERVINNDN</sequence>
<evidence type="ECO:0000256" key="1">
    <source>
        <dbReference type="SAM" id="MobiDB-lite"/>
    </source>
</evidence>
<feature type="compositionally biased region" description="Basic residues" evidence="1">
    <location>
        <begin position="222"/>
        <end position="233"/>
    </location>
</feature>
<proteinExistence type="predicted"/>
<name>A0A164KKN1_9CRUS</name>
<evidence type="ECO:0000313" key="2">
    <source>
        <dbReference type="EMBL" id="KZS03348.1"/>
    </source>
</evidence>
<feature type="compositionally biased region" description="Polar residues" evidence="1">
    <location>
        <begin position="198"/>
        <end position="211"/>
    </location>
</feature>
<feature type="region of interest" description="Disordered" evidence="1">
    <location>
        <begin position="197"/>
        <end position="252"/>
    </location>
</feature>
<accession>A0A164KKN1</accession>
<reference evidence="2 3" key="1">
    <citation type="submission" date="2016-03" db="EMBL/GenBank/DDBJ databases">
        <title>EvidentialGene: Evidence-directed Construction of Genes on Genomes.</title>
        <authorList>
            <person name="Gilbert D.G."/>
            <person name="Choi J.-H."/>
            <person name="Mockaitis K."/>
            <person name="Colbourne J."/>
            <person name="Pfrender M."/>
        </authorList>
    </citation>
    <scope>NUCLEOTIDE SEQUENCE [LARGE SCALE GENOMIC DNA]</scope>
    <source>
        <strain evidence="2 3">Xinb3</strain>
        <tissue evidence="2">Complete organism</tissue>
    </source>
</reference>
<dbReference type="AlphaFoldDB" id="A0A164KKN1"/>
<evidence type="ECO:0008006" key="4">
    <source>
        <dbReference type="Google" id="ProtNLM"/>
    </source>
</evidence>
<feature type="compositionally biased region" description="Basic and acidic residues" evidence="1">
    <location>
        <begin position="241"/>
        <end position="252"/>
    </location>
</feature>
<evidence type="ECO:0000313" key="3">
    <source>
        <dbReference type="Proteomes" id="UP000076858"/>
    </source>
</evidence>
<dbReference type="Proteomes" id="UP000076858">
    <property type="component" value="Unassembled WGS sequence"/>
</dbReference>
<dbReference type="EMBL" id="LRGB01003296">
    <property type="protein sequence ID" value="KZS03348.1"/>
    <property type="molecule type" value="Genomic_DNA"/>
</dbReference>
<organism evidence="2 3">
    <name type="scientific">Daphnia magna</name>
    <dbReference type="NCBI Taxonomy" id="35525"/>
    <lineage>
        <taxon>Eukaryota</taxon>
        <taxon>Metazoa</taxon>
        <taxon>Ecdysozoa</taxon>
        <taxon>Arthropoda</taxon>
        <taxon>Crustacea</taxon>
        <taxon>Branchiopoda</taxon>
        <taxon>Diplostraca</taxon>
        <taxon>Cladocera</taxon>
        <taxon>Anomopoda</taxon>
        <taxon>Daphniidae</taxon>
        <taxon>Daphnia</taxon>
    </lineage>
</organism>